<name>A0A9P1JSM9_9PROT</name>
<evidence type="ECO:0000256" key="1">
    <source>
        <dbReference type="SAM" id="MobiDB-lite"/>
    </source>
</evidence>
<sequence>MRGLRVAIRPAKAQPPHPPRACGAGPLPLPGGARGFQKRKPPTHARESLVCAGGGA</sequence>
<evidence type="ECO:0000313" key="2">
    <source>
        <dbReference type="EMBL" id="CCC99012.1"/>
    </source>
</evidence>
<reference evidence="2 3" key="1">
    <citation type="journal article" date="2011" name="PLoS Genet.">
        <title>Azospirillum genomes reveal transition of bacteria from aquatic to terrestrial environments.</title>
        <authorList>
            <person name="Wisniewski-Dye F."/>
            <person name="Borziak K."/>
            <person name="Khalsa-Moyers G."/>
            <person name="Alexandre G."/>
            <person name="Sukharnikov L.O."/>
            <person name="Wuichet K."/>
            <person name="Hurst G.B."/>
            <person name="McDonald W.H."/>
            <person name="Robertson J.S."/>
            <person name="Barbe V."/>
            <person name="Calteau A."/>
            <person name="Rouy Z."/>
            <person name="Mangenot S."/>
            <person name="Prigent-Combaret C."/>
            <person name="Normand P."/>
            <person name="Boyer M."/>
            <person name="Siguier P."/>
            <person name="Dessaux Y."/>
            <person name="Elmerich C."/>
            <person name="Condemine G."/>
            <person name="Krishnen G."/>
            <person name="Kennedy I."/>
            <person name="Paterson A.H."/>
            <person name="Gonzalez V."/>
            <person name="Mavingui P."/>
            <person name="Zhulin I.B."/>
        </authorList>
    </citation>
    <scope>NUCLEOTIDE SEQUENCE [LARGE SCALE GENOMIC DNA]</scope>
    <source>
        <strain evidence="2 3">Sp245</strain>
    </source>
</reference>
<gene>
    <name evidence="2" type="ORF">AZOBR_180082</name>
</gene>
<protein>
    <submittedName>
        <fullName evidence="2">Uncharacterized protein</fullName>
    </submittedName>
</protein>
<organism evidence="2 3">
    <name type="scientific">Azospirillum baldaniorum</name>
    <dbReference type="NCBI Taxonomy" id="1064539"/>
    <lineage>
        <taxon>Bacteria</taxon>
        <taxon>Pseudomonadati</taxon>
        <taxon>Pseudomonadota</taxon>
        <taxon>Alphaproteobacteria</taxon>
        <taxon>Rhodospirillales</taxon>
        <taxon>Azospirillaceae</taxon>
        <taxon>Azospirillum</taxon>
    </lineage>
</organism>
<dbReference type="AlphaFoldDB" id="A0A9P1JSM9"/>
<accession>A0A9P1JSM9</accession>
<dbReference type="EMBL" id="HE577327">
    <property type="protein sequence ID" value="CCC99012.1"/>
    <property type="molecule type" value="Genomic_DNA"/>
</dbReference>
<evidence type="ECO:0000313" key="3">
    <source>
        <dbReference type="Proteomes" id="UP000007319"/>
    </source>
</evidence>
<keyword evidence="3" id="KW-1185">Reference proteome</keyword>
<feature type="region of interest" description="Disordered" evidence="1">
    <location>
        <begin position="1"/>
        <end position="56"/>
    </location>
</feature>
<proteinExistence type="predicted"/>
<dbReference type="Proteomes" id="UP000007319">
    <property type="component" value="Chromosome"/>
</dbReference>
<dbReference type="KEGG" id="abs:AZOBR_180082"/>